<reference evidence="1" key="1">
    <citation type="submission" date="2024-09" db="EMBL/GenBank/DDBJ databases">
        <title>Black Yeasts Isolated from many extreme environments.</title>
        <authorList>
            <person name="Coleine C."/>
            <person name="Stajich J.E."/>
            <person name="Selbmann L."/>
        </authorList>
    </citation>
    <scope>NUCLEOTIDE SEQUENCE</scope>
    <source>
        <strain evidence="1">CCFEE 5737</strain>
    </source>
</reference>
<sequence length="293" mass="34025">MSQMRWLMEQPDHVLSQHAVNREFLHADRTFLHYNIIRDTVHGRVIRRELTKDLDVYAADIVDEIQHALADNWGIDSVEWREVALYPTMLDVIARISNRVLVGLPLCRNKEYNGYCSTFLQSVVITAGLMNLLPQYLEPLFAPILMLYDYYIYWRITRFIFPIVKERLKDFRPGMEYKKPDYSKHNDYIQWALHDAFSHDDPIERTPEMVTRRLAVLSFATIQSSVITITNTLFDIASSDQGIYFQDALRTEVATTVSSATAAAAAHDNKKKKTWTRATLSHLHRTDSALRES</sequence>
<comment type="caution">
    <text evidence="1">The sequence shown here is derived from an EMBL/GenBank/DDBJ whole genome shotgun (WGS) entry which is preliminary data.</text>
</comment>
<accession>A0ACC3DI16</accession>
<dbReference type="Proteomes" id="UP001186974">
    <property type="component" value="Unassembled WGS sequence"/>
</dbReference>
<feature type="non-terminal residue" evidence="1">
    <location>
        <position position="293"/>
    </location>
</feature>
<evidence type="ECO:0000313" key="1">
    <source>
        <dbReference type="EMBL" id="KAK3076185.1"/>
    </source>
</evidence>
<proteinExistence type="predicted"/>
<name>A0ACC3DI16_9PEZI</name>
<gene>
    <name evidence="1" type="ORF">LTS18_013688</name>
</gene>
<organism evidence="1 2">
    <name type="scientific">Coniosporium uncinatum</name>
    <dbReference type="NCBI Taxonomy" id="93489"/>
    <lineage>
        <taxon>Eukaryota</taxon>
        <taxon>Fungi</taxon>
        <taxon>Dikarya</taxon>
        <taxon>Ascomycota</taxon>
        <taxon>Pezizomycotina</taxon>
        <taxon>Dothideomycetes</taxon>
        <taxon>Dothideomycetes incertae sedis</taxon>
        <taxon>Coniosporium</taxon>
    </lineage>
</organism>
<evidence type="ECO:0000313" key="2">
    <source>
        <dbReference type="Proteomes" id="UP001186974"/>
    </source>
</evidence>
<dbReference type="EMBL" id="JAWDJW010004262">
    <property type="protein sequence ID" value="KAK3076185.1"/>
    <property type="molecule type" value="Genomic_DNA"/>
</dbReference>
<protein>
    <submittedName>
        <fullName evidence="1">Uncharacterized protein</fullName>
    </submittedName>
</protein>
<keyword evidence="2" id="KW-1185">Reference proteome</keyword>